<reference evidence="7" key="1">
    <citation type="submission" date="2018-12" db="EMBL/GenBank/DDBJ databases">
        <title>Tengunoibacter tsumagoiensis gen. nov., sp. nov., Dictyobacter kobayashii sp. nov., D. alpinus sp. nov., and D. joshuensis sp. nov. and description of Dictyobacteraceae fam. nov. within the order Ktedonobacterales isolated from Tengu-no-mugimeshi.</title>
        <authorList>
            <person name="Wang C.M."/>
            <person name="Zheng Y."/>
            <person name="Sakai Y."/>
            <person name="Toyoda A."/>
            <person name="Minakuchi Y."/>
            <person name="Abe K."/>
            <person name="Yokota A."/>
            <person name="Yabe S."/>
        </authorList>
    </citation>
    <scope>NUCLEOTIDE SEQUENCE [LARGE SCALE GENOMIC DNA]</scope>
    <source>
        <strain evidence="7">Uno16</strain>
    </source>
</reference>
<keyword evidence="2" id="KW-0732">Signal</keyword>
<dbReference type="GO" id="GO:0006680">
    <property type="term" value="P:glucosylceramide catabolic process"/>
    <property type="evidence" value="ECO:0007669"/>
    <property type="project" value="TreeGrafter"/>
</dbReference>
<name>A0A402BDZ0_9CHLR</name>
<evidence type="ECO:0000256" key="1">
    <source>
        <dbReference type="ARBA" id="ARBA00005382"/>
    </source>
</evidence>
<dbReference type="GO" id="GO:0016020">
    <property type="term" value="C:membrane"/>
    <property type="evidence" value="ECO:0007669"/>
    <property type="project" value="GOC"/>
</dbReference>
<dbReference type="InterPro" id="IPR033453">
    <property type="entry name" value="Glyco_hydro_30_TIM-barrel"/>
</dbReference>
<dbReference type="Gene3D" id="2.60.120.260">
    <property type="entry name" value="Galactose-binding domain-like"/>
    <property type="match status" value="1"/>
</dbReference>
<evidence type="ECO:0000313" key="7">
    <source>
        <dbReference type="Proteomes" id="UP000287171"/>
    </source>
</evidence>
<evidence type="ECO:0000313" key="6">
    <source>
        <dbReference type="EMBL" id="GCE29575.1"/>
    </source>
</evidence>
<keyword evidence="3 4" id="KW-0378">Hydrolase</keyword>
<dbReference type="Gene3D" id="3.20.20.80">
    <property type="entry name" value="Glycosidases"/>
    <property type="match status" value="1"/>
</dbReference>
<feature type="domain" description="CBM6" evidence="5">
    <location>
        <begin position="493"/>
        <end position="619"/>
    </location>
</feature>
<dbReference type="SMART" id="SM00606">
    <property type="entry name" value="CBD_IV"/>
    <property type="match status" value="1"/>
</dbReference>
<dbReference type="PRINTS" id="PR00843">
    <property type="entry name" value="GLHYDRLASE30"/>
</dbReference>
<dbReference type="Pfam" id="PF03422">
    <property type="entry name" value="CBM_6"/>
    <property type="match status" value="1"/>
</dbReference>
<dbReference type="InterPro" id="IPR008979">
    <property type="entry name" value="Galactose-bd-like_sf"/>
</dbReference>
<protein>
    <submittedName>
        <fullName evidence="6">Glucosylceramidase</fullName>
    </submittedName>
</protein>
<dbReference type="PROSITE" id="PS51175">
    <property type="entry name" value="CBM6"/>
    <property type="match status" value="1"/>
</dbReference>
<dbReference type="InterPro" id="IPR013780">
    <property type="entry name" value="Glyco_hydro_b"/>
</dbReference>
<evidence type="ECO:0000256" key="3">
    <source>
        <dbReference type="ARBA" id="ARBA00022801"/>
    </source>
</evidence>
<dbReference type="RefSeq" id="WP_126629815.1">
    <property type="nucleotide sequence ID" value="NZ_BIFT01000002.1"/>
</dbReference>
<dbReference type="GO" id="GO:0004348">
    <property type="term" value="F:glucosylceramidase activity"/>
    <property type="evidence" value="ECO:0007669"/>
    <property type="project" value="InterPro"/>
</dbReference>
<evidence type="ECO:0000256" key="2">
    <source>
        <dbReference type="ARBA" id="ARBA00022729"/>
    </source>
</evidence>
<gene>
    <name evidence="6" type="primary">srfJ_1</name>
    <name evidence="6" type="ORF">KDA_50590</name>
</gene>
<dbReference type="PANTHER" id="PTHR11069:SF23">
    <property type="entry name" value="LYSOSOMAL ACID GLUCOSYLCERAMIDASE"/>
    <property type="match status" value="1"/>
</dbReference>
<comment type="similarity">
    <text evidence="1 4">Belongs to the glycosyl hydrolase 30 family.</text>
</comment>
<dbReference type="SUPFAM" id="SSF51445">
    <property type="entry name" value="(Trans)glycosidases"/>
    <property type="match status" value="1"/>
</dbReference>
<dbReference type="Pfam" id="PF17189">
    <property type="entry name" value="Glyco_hydro_30C"/>
    <property type="match status" value="1"/>
</dbReference>
<comment type="caution">
    <text evidence="6">The sequence shown here is derived from an EMBL/GenBank/DDBJ whole genome shotgun (WGS) entry which is preliminary data.</text>
</comment>
<keyword evidence="4" id="KW-0326">Glycosidase</keyword>
<accession>A0A402BDZ0</accession>
<dbReference type="EMBL" id="BIFT01000002">
    <property type="protein sequence ID" value="GCE29575.1"/>
    <property type="molecule type" value="Genomic_DNA"/>
</dbReference>
<evidence type="ECO:0000259" key="5">
    <source>
        <dbReference type="PROSITE" id="PS51175"/>
    </source>
</evidence>
<dbReference type="SUPFAM" id="SSF49785">
    <property type="entry name" value="Galactose-binding domain-like"/>
    <property type="match status" value="1"/>
</dbReference>
<keyword evidence="7" id="KW-1185">Reference proteome</keyword>
<dbReference type="SUPFAM" id="SSF51011">
    <property type="entry name" value="Glycosyl hydrolase domain"/>
    <property type="match status" value="1"/>
</dbReference>
<dbReference type="Gene3D" id="2.60.40.1180">
    <property type="entry name" value="Golgi alpha-mannosidase II"/>
    <property type="match status" value="1"/>
</dbReference>
<sequence>MNLRRSFFRHRRLFLALVVVCVGMMTVFFPFMGNVPKATAANESVKVWLTTPNLSSKLSPQPDLQLSSANVPADTTVSVDETDIRQTVDGFGASMTDASAYLIWNSPYKDDIMTRLFNPTDGIGMSFLRQPIGASDFIAAPQTSDYYSYDDNGGNPDPDLTGFTIAKDASYVLPLVSKAINLNSNVKVMGTPWSPPAWMKTGNTLSGSGGGTLKTEYYAAYAQYFVKYLQAYQQQGIPVFAITPQNEPGTAPGYPGMIFSAADETNFIKNNLGPAIANATLDTKPKILAYDHNWDDTDYITTVYGNAEAKSYVAGSAWHHYAGDPSAMSTIHNAYPDKDIYETEGSPVCASGPRPATTFLRSMNNWSRTGVAWNIALRPDGGPWSTEGLGTDCTALVQIDLPNNTVNYTLDYYQIGHFSKFIVPGAVVIGGQGSGSIDAASFKNPDGSKVVVAHNTDTSNSKTLKISWNGQSFTSTLPADATATFTWSGTQSNVINAATYSDQSGTQNEACTDVGGGQDVGFIDNGDYLGYQNVDFGTDVNTVRLRFATLTTATNDQVEFHLDSTTGPLVGTLTLQSTGGWQNWKTQTTSISGASGIHSIYLVFQGGSSIGNVHWVSFLHT</sequence>
<evidence type="ECO:0000256" key="4">
    <source>
        <dbReference type="RuleBase" id="RU361188"/>
    </source>
</evidence>
<dbReference type="InterPro" id="IPR017853">
    <property type="entry name" value="GH"/>
</dbReference>
<dbReference type="InterPro" id="IPR033452">
    <property type="entry name" value="GH30_C"/>
</dbReference>
<dbReference type="Pfam" id="PF02055">
    <property type="entry name" value="Glyco_hydro_30"/>
    <property type="match status" value="1"/>
</dbReference>
<dbReference type="AlphaFoldDB" id="A0A402BDZ0"/>
<organism evidence="6 7">
    <name type="scientific">Dictyobacter alpinus</name>
    <dbReference type="NCBI Taxonomy" id="2014873"/>
    <lineage>
        <taxon>Bacteria</taxon>
        <taxon>Bacillati</taxon>
        <taxon>Chloroflexota</taxon>
        <taxon>Ktedonobacteria</taxon>
        <taxon>Ktedonobacterales</taxon>
        <taxon>Dictyobacteraceae</taxon>
        <taxon>Dictyobacter</taxon>
    </lineage>
</organism>
<dbReference type="InterPro" id="IPR001139">
    <property type="entry name" value="Glyco_hydro_30"/>
</dbReference>
<dbReference type="InterPro" id="IPR006584">
    <property type="entry name" value="Cellulose-bd_IV"/>
</dbReference>
<dbReference type="Proteomes" id="UP000287171">
    <property type="component" value="Unassembled WGS sequence"/>
</dbReference>
<dbReference type="GO" id="GO:0030246">
    <property type="term" value="F:carbohydrate binding"/>
    <property type="evidence" value="ECO:0007669"/>
    <property type="project" value="InterPro"/>
</dbReference>
<dbReference type="InterPro" id="IPR005084">
    <property type="entry name" value="CBM6"/>
</dbReference>
<dbReference type="CDD" id="cd04084">
    <property type="entry name" value="CBM6_xylanase-like"/>
    <property type="match status" value="1"/>
</dbReference>
<dbReference type="PANTHER" id="PTHR11069">
    <property type="entry name" value="GLUCOSYLCERAMIDASE"/>
    <property type="match status" value="1"/>
</dbReference>
<dbReference type="OrthoDB" id="136115at2"/>
<proteinExistence type="inferred from homology"/>